<dbReference type="Pfam" id="PF01814">
    <property type="entry name" value="Hemerythrin"/>
    <property type="match status" value="1"/>
</dbReference>
<evidence type="ECO:0000313" key="4">
    <source>
        <dbReference type="Proteomes" id="UP000800981"/>
    </source>
</evidence>
<gene>
    <name evidence="3" type="ORF">G9H71_05870</name>
</gene>
<evidence type="ECO:0000313" key="3">
    <source>
        <dbReference type="EMBL" id="NHC13306.1"/>
    </source>
</evidence>
<evidence type="ECO:0000256" key="1">
    <source>
        <dbReference type="SAM" id="MobiDB-lite"/>
    </source>
</evidence>
<name>A0ABX0GUB6_9ACTN</name>
<dbReference type="InterPro" id="IPR012312">
    <property type="entry name" value="Hemerythrin-like"/>
</dbReference>
<keyword evidence="4" id="KW-1185">Reference proteome</keyword>
<sequence>MSVRAPGLPSVAVQSERQRGGRGSILSRQSRDHAVLQSLMLAYEHTPSVRKRAKIVDTLAERALRHAFAEETVLFPAYRKYLGEQADELSAHIEGEHQAVNEMLVELQSLDPHDPEFDRTVRKTFAVIRDDARNEEDALLPQLQQVATGRQLRAIGRAWEVSRRTSPTRPHPKVSRRPPGNLLAALPLAVSDRAKDAAQHVVPPASGVRVLGAGLLAGAAGVAVMTLGEKVEQALTGRPNSYVPSRVLERLTGLHPADEAERDVLNLAMHWGQGTLLGVVRAAMARRGVRGASGAVAFTGLRLAVDQTLENGTGVGAPPWTWPRDELVIDVAHKAVYAVVTGSVADRLVRTRG</sequence>
<dbReference type="EMBL" id="JAANNP010000002">
    <property type="protein sequence ID" value="NHC13306.1"/>
    <property type="molecule type" value="Genomic_DNA"/>
</dbReference>
<reference evidence="3 4" key="1">
    <citation type="submission" date="2020-03" db="EMBL/GenBank/DDBJ databases">
        <title>Two novel Motilibacter sp.</title>
        <authorList>
            <person name="Liu S."/>
        </authorList>
    </citation>
    <scope>NUCLEOTIDE SEQUENCE [LARGE SCALE GENOMIC DNA]</scope>
    <source>
        <strain evidence="3 4">E257</strain>
    </source>
</reference>
<protein>
    <submittedName>
        <fullName evidence="3">Hemerythrin domain-containing protein</fullName>
    </submittedName>
</protein>
<dbReference type="Proteomes" id="UP000800981">
    <property type="component" value="Unassembled WGS sequence"/>
</dbReference>
<dbReference type="Gene3D" id="1.20.120.520">
    <property type="entry name" value="nmb1532 protein domain like"/>
    <property type="match status" value="1"/>
</dbReference>
<dbReference type="PANTHER" id="PTHR35585">
    <property type="entry name" value="HHE DOMAIN PROTEIN (AFU_ORTHOLOGUE AFUA_4G00730)"/>
    <property type="match status" value="1"/>
</dbReference>
<proteinExistence type="predicted"/>
<feature type="domain" description="Hemerythrin-like" evidence="2">
    <location>
        <begin position="30"/>
        <end position="143"/>
    </location>
</feature>
<dbReference type="RefSeq" id="WP_166279513.1">
    <property type="nucleotide sequence ID" value="NZ_JAANNP010000002.1"/>
</dbReference>
<accession>A0ABX0GUB6</accession>
<comment type="caution">
    <text evidence="3">The sequence shown here is derived from an EMBL/GenBank/DDBJ whole genome shotgun (WGS) entry which is preliminary data.</text>
</comment>
<feature type="region of interest" description="Disordered" evidence="1">
    <location>
        <begin position="1"/>
        <end position="27"/>
    </location>
</feature>
<evidence type="ECO:0000259" key="2">
    <source>
        <dbReference type="Pfam" id="PF01814"/>
    </source>
</evidence>
<dbReference type="PANTHER" id="PTHR35585:SF1">
    <property type="entry name" value="HHE DOMAIN PROTEIN (AFU_ORTHOLOGUE AFUA_4G00730)"/>
    <property type="match status" value="1"/>
</dbReference>
<organism evidence="3 4">
    <name type="scientific">Motilibacter deserti</name>
    <dbReference type="NCBI Taxonomy" id="2714956"/>
    <lineage>
        <taxon>Bacteria</taxon>
        <taxon>Bacillati</taxon>
        <taxon>Actinomycetota</taxon>
        <taxon>Actinomycetes</taxon>
        <taxon>Motilibacterales</taxon>
        <taxon>Motilibacteraceae</taxon>
        <taxon>Motilibacter</taxon>
    </lineage>
</organism>